<dbReference type="EMBL" id="QKZT01000010">
    <property type="protein sequence ID" value="PZX51039.1"/>
    <property type="molecule type" value="Genomic_DNA"/>
</dbReference>
<protein>
    <submittedName>
        <fullName evidence="1">Uncharacterized protein</fullName>
    </submittedName>
</protein>
<keyword evidence="2" id="KW-1185">Reference proteome</keyword>
<dbReference type="Proteomes" id="UP000248882">
    <property type="component" value="Unassembled WGS sequence"/>
</dbReference>
<evidence type="ECO:0000313" key="1">
    <source>
        <dbReference type="EMBL" id="PZX51039.1"/>
    </source>
</evidence>
<accession>A0A2W7R9W3</accession>
<organism evidence="1 2">
    <name type="scientific">Algoriphagus chordae</name>
    <dbReference type="NCBI Taxonomy" id="237019"/>
    <lineage>
        <taxon>Bacteria</taxon>
        <taxon>Pseudomonadati</taxon>
        <taxon>Bacteroidota</taxon>
        <taxon>Cytophagia</taxon>
        <taxon>Cytophagales</taxon>
        <taxon>Cyclobacteriaceae</taxon>
        <taxon>Algoriphagus</taxon>
    </lineage>
</organism>
<sequence>MKGGDLPLKMIIMSFHSSNIVFSRKYKVVLCSRIKNKGEAITAFAHILT</sequence>
<gene>
    <name evidence="1" type="ORF">LV85_02582</name>
</gene>
<comment type="caution">
    <text evidence="1">The sequence shown here is derived from an EMBL/GenBank/DDBJ whole genome shotgun (WGS) entry which is preliminary data.</text>
</comment>
<evidence type="ECO:0000313" key="2">
    <source>
        <dbReference type="Proteomes" id="UP000248882"/>
    </source>
</evidence>
<proteinExistence type="predicted"/>
<dbReference type="AlphaFoldDB" id="A0A2W7R9W3"/>
<reference evidence="1 2" key="1">
    <citation type="submission" date="2018-06" db="EMBL/GenBank/DDBJ databases">
        <title>Genomic Encyclopedia of Archaeal and Bacterial Type Strains, Phase II (KMG-II): from individual species to whole genera.</title>
        <authorList>
            <person name="Goeker M."/>
        </authorList>
    </citation>
    <scope>NUCLEOTIDE SEQUENCE [LARGE SCALE GENOMIC DNA]</scope>
    <source>
        <strain evidence="1 2">DSM 19830</strain>
    </source>
</reference>
<name>A0A2W7R9W3_9BACT</name>